<dbReference type="AlphaFoldDB" id="A0A6J1G3V7"/>
<accession>A0A6J1G3V7</accession>
<name>A0A6J1G3V7_CUCMO</name>
<dbReference type="Proteomes" id="UP000504609">
    <property type="component" value="Unplaced"/>
</dbReference>
<dbReference type="Pfam" id="PF05910">
    <property type="entry name" value="DUF868"/>
    <property type="match status" value="1"/>
</dbReference>
<gene>
    <name evidence="3" type="primary">LOC111450543</name>
</gene>
<evidence type="ECO:0000313" key="3">
    <source>
        <dbReference type="RefSeq" id="XP_022946501.1"/>
    </source>
</evidence>
<protein>
    <submittedName>
        <fullName evidence="3">Uncharacterized protein LOC111450543</fullName>
    </submittedName>
</protein>
<dbReference type="InterPro" id="IPR008586">
    <property type="entry name" value="DUF868_pln"/>
</dbReference>
<feature type="region of interest" description="Disordered" evidence="1">
    <location>
        <begin position="290"/>
        <end position="327"/>
    </location>
</feature>
<sequence>MLPSCFSHSAVSSTLSNDPIPPPLSIISCIYQTNLFNSPTLLTLTWSLSLSSHSLSLHSSPSASLSASLSTSLSLSPSSFSLFSPTSKSISLHNSHKLKLHWDFSTAKYTPNSAQPISSFYLAISCNGKLQFFLGDLADEFSRRVKSVVLPEESTLLSRREHVFERRNRYVSRAEFLGSLREIAVELCRGVLKVAVDGEVKLAVKRLAWKFRGNERFFIAGNAVDFFWDVFNWVKSEGGSGPGVFVFQIGEGGVWPEYIGAEGKLMKRSLSSAAAAAGNGSTPPAAFPALSPAGSSSSVLQWAEESSSDGGRSSCSSSSRSSGINGGFSLSLYAWRKD</sequence>
<dbReference type="RefSeq" id="XP_022946501.1">
    <property type="nucleotide sequence ID" value="XM_023090733.1"/>
</dbReference>
<evidence type="ECO:0000313" key="2">
    <source>
        <dbReference type="Proteomes" id="UP000504609"/>
    </source>
</evidence>
<dbReference type="KEGG" id="cmos:111450543"/>
<reference evidence="3" key="1">
    <citation type="submission" date="2025-08" db="UniProtKB">
        <authorList>
            <consortium name="RefSeq"/>
        </authorList>
    </citation>
    <scope>IDENTIFICATION</scope>
    <source>
        <tissue evidence="3">Young leaves</tissue>
    </source>
</reference>
<organism evidence="2 3">
    <name type="scientific">Cucurbita moschata</name>
    <name type="common">Winter crookneck squash</name>
    <name type="synonym">Cucurbita pepo var. moschata</name>
    <dbReference type="NCBI Taxonomy" id="3662"/>
    <lineage>
        <taxon>Eukaryota</taxon>
        <taxon>Viridiplantae</taxon>
        <taxon>Streptophyta</taxon>
        <taxon>Embryophyta</taxon>
        <taxon>Tracheophyta</taxon>
        <taxon>Spermatophyta</taxon>
        <taxon>Magnoliopsida</taxon>
        <taxon>eudicotyledons</taxon>
        <taxon>Gunneridae</taxon>
        <taxon>Pentapetalae</taxon>
        <taxon>rosids</taxon>
        <taxon>fabids</taxon>
        <taxon>Cucurbitales</taxon>
        <taxon>Cucurbitaceae</taxon>
        <taxon>Cucurbiteae</taxon>
        <taxon>Cucurbita</taxon>
    </lineage>
</organism>
<feature type="compositionally biased region" description="Low complexity" evidence="1">
    <location>
        <begin position="308"/>
        <end position="327"/>
    </location>
</feature>
<dbReference type="PANTHER" id="PTHR31972:SF6">
    <property type="entry name" value="DUF868 DOMAIN-CONTAINING PROTEIN"/>
    <property type="match status" value="1"/>
</dbReference>
<evidence type="ECO:0000256" key="1">
    <source>
        <dbReference type="SAM" id="MobiDB-lite"/>
    </source>
</evidence>
<proteinExistence type="predicted"/>
<dbReference type="PANTHER" id="PTHR31972">
    <property type="entry name" value="EXPRESSED PROTEIN"/>
    <property type="match status" value="1"/>
</dbReference>
<keyword evidence="2" id="KW-1185">Reference proteome</keyword>
<dbReference type="GeneID" id="111450543"/>